<dbReference type="Proteomes" id="UP000035680">
    <property type="component" value="Unassembled WGS sequence"/>
</dbReference>
<reference evidence="3" key="2">
    <citation type="submission" date="2015-08" db="UniProtKB">
        <authorList>
            <consortium name="WormBaseParasite"/>
        </authorList>
    </citation>
    <scope>IDENTIFICATION</scope>
</reference>
<name>A0A0K0FBF2_STRVS</name>
<accession>A0A0K0FBF2</accession>
<organism evidence="2 3">
    <name type="scientific">Strongyloides venezuelensis</name>
    <name type="common">Threadworm</name>
    <dbReference type="NCBI Taxonomy" id="75913"/>
    <lineage>
        <taxon>Eukaryota</taxon>
        <taxon>Metazoa</taxon>
        <taxon>Ecdysozoa</taxon>
        <taxon>Nematoda</taxon>
        <taxon>Chromadorea</taxon>
        <taxon>Rhabditida</taxon>
        <taxon>Tylenchina</taxon>
        <taxon>Panagrolaimomorpha</taxon>
        <taxon>Strongyloidoidea</taxon>
        <taxon>Strongyloididae</taxon>
        <taxon>Strongyloides</taxon>
    </lineage>
</organism>
<evidence type="ECO:0000313" key="2">
    <source>
        <dbReference type="Proteomes" id="UP000035680"/>
    </source>
</evidence>
<keyword evidence="1" id="KW-0732">Signal</keyword>
<dbReference type="AlphaFoldDB" id="A0A0K0FBF2"/>
<proteinExistence type="predicted"/>
<evidence type="ECO:0000313" key="3">
    <source>
        <dbReference type="WBParaSite" id="SVE_0616300.1"/>
    </source>
</evidence>
<keyword evidence="2" id="KW-1185">Reference proteome</keyword>
<feature type="signal peptide" evidence="1">
    <location>
        <begin position="1"/>
        <end position="15"/>
    </location>
</feature>
<dbReference type="WBParaSite" id="SVE_0616300.1">
    <property type="protein sequence ID" value="SVE_0616300.1"/>
    <property type="gene ID" value="SVE_0616300"/>
</dbReference>
<feature type="chain" id="PRO_5013243779" description="Domain of unknown function DB domain-containing protein" evidence="1">
    <location>
        <begin position="16"/>
        <end position="278"/>
    </location>
</feature>
<reference evidence="2" key="1">
    <citation type="submission" date="2014-07" db="EMBL/GenBank/DDBJ databases">
        <authorList>
            <person name="Martin A.A"/>
            <person name="De Silva N."/>
        </authorList>
    </citation>
    <scope>NUCLEOTIDE SEQUENCE</scope>
</reference>
<dbReference type="PANTHER" id="PTHR36944:SF2">
    <property type="entry name" value="CPG4 DOMAIN-CONTAINING PROTEIN"/>
    <property type="match status" value="1"/>
</dbReference>
<dbReference type="PANTHER" id="PTHR36944">
    <property type="entry name" value="PROTEIN CBG02791-RELATED"/>
    <property type="match status" value="1"/>
</dbReference>
<evidence type="ECO:0000256" key="1">
    <source>
        <dbReference type="SAM" id="SignalP"/>
    </source>
</evidence>
<protein>
    <recommendedName>
        <fullName evidence="4">Domain of unknown function DB domain-containing protein</fullName>
    </recommendedName>
</protein>
<evidence type="ECO:0008006" key="4">
    <source>
        <dbReference type="Google" id="ProtNLM"/>
    </source>
</evidence>
<sequence>MFIFLVLAYVNDISSTHVNYFESGKYPSNDYFNIIETFKSHKIVKRKAFELVRLETQFGKLHHHRRFLRPRNLGIDLQQDEALEDKYCQEKCNEDLRTGLDMVKAHSSFGSIGVPSVIDEDDLNLFCKIDGAHDECLKNCGFDIQFNMRDFVCIKKKSEMIYNLPCYVISSPDLRRNCGTHHCGPYGELSISLQGFSQRCRSLLCDLNCTKRVLINKCGQNEGERALQFLIDYTKEQVFSWIKSATKEHGDFSNLENIIPQSCSRIFCPHFNTTQCEY</sequence>